<dbReference type="EMBL" id="WFLN01000010">
    <property type="protein sequence ID" value="KAB8028006.1"/>
    <property type="molecule type" value="Genomic_DNA"/>
</dbReference>
<evidence type="ECO:0000256" key="3">
    <source>
        <dbReference type="ARBA" id="ARBA00022692"/>
    </source>
</evidence>
<gene>
    <name evidence="7" type="ORF">GCL57_13200</name>
</gene>
<dbReference type="InterPro" id="IPR000537">
    <property type="entry name" value="UbiA_prenyltransferase"/>
</dbReference>
<evidence type="ECO:0000256" key="6">
    <source>
        <dbReference type="SAM" id="Phobius"/>
    </source>
</evidence>
<protein>
    <recommendedName>
        <fullName evidence="9">4-hydroxybenzoate polyprenyltransferase</fullName>
    </recommendedName>
</protein>
<keyword evidence="4 6" id="KW-1133">Transmembrane helix</keyword>
<evidence type="ECO:0000313" key="7">
    <source>
        <dbReference type="EMBL" id="KAB8028006.1"/>
    </source>
</evidence>
<organism evidence="7 8">
    <name type="scientific">Fluviispira multicolorata</name>
    <dbReference type="NCBI Taxonomy" id="2654512"/>
    <lineage>
        <taxon>Bacteria</taxon>
        <taxon>Pseudomonadati</taxon>
        <taxon>Bdellovibrionota</taxon>
        <taxon>Oligoflexia</taxon>
        <taxon>Silvanigrellales</taxon>
        <taxon>Silvanigrellaceae</taxon>
        <taxon>Fluviispira</taxon>
    </lineage>
</organism>
<keyword evidence="2" id="KW-1003">Cell membrane</keyword>
<dbReference type="GO" id="GO:0005886">
    <property type="term" value="C:plasma membrane"/>
    <property type="evidence" value="ECO:0007669"/>
    <property type="project" value="TreeGrafter"/>
</dbReference>
<comment type="caution">
    <text evidence="7">The sequence shown here is derived from an EMBL/GenBank/DDBJ whole genome shotgun (WGS) entry which is preliminary data.</text>
</comment>
<dbReference type="PANTHER" id="PTHR11048:SF5">
    <property type="entry name" value="DECAPRENYL-PHOSPHATE PHOSPHORIBOSYLTRANSFERASE"/>
    <property type="match status" value="1"/>
</dbReference>
<reference evidence="7 8" key="1">
    <citation type="submission" date="2019-10" db="EMBL/GenBank/DDBJ databases">
        <title>New genus of Silvanigrellaceae.</title>
        <authorList>
            <person name="Pitt A."/>
            <person name="Hahn M.W."/>
        </authorList>
    </citation>
    <scope>NUCLEOTIDE SEQUENCE [LARGE SCALE GENOMIC DNA]</scope>
    <source>
        <strain evidence="7 8">33A1-SZDP</strain>
    </source>
</reference>
<keyword evidence="8" id="KW-1185">Reference proteome</keyword>
<sequence length="306" mass="35360">MSEKSMEEIEVVECNRANLKDYVKLIRVAHWSKNFLIFLPILASHRILEIQLFFQAILAFLAFSFAASAVYILNDITDLENDRSHSTKKNRPLASGRIKISNGIITLCLFLLFSVFISTYIGVHFLFIVIFYYILNLAYSFHFKSILLWDSFCLMTFYTLRVFAGGIATGIAVSNWLLIFSVFFFFGLSLAKRYIEISKINENTDFIPGRAYQIIDKIPVLVIGITSSISSVVTLSLYLNSENVSVIYNHSERLWFIMPLLLFWFSRFWLLSVRGLVNEDPVIFSLKDKFSWFCFIIVFSSAIYSL</sequence>
<dbReference type="Pfam" id="PF01040">
    <property type="entry name" value="UbiA"/>
    <property type="match status" value="1"/>
</dbReference>
<evidence type="ECO:0000256" key="5">
    <source>
        <dbReference type="ARBA" id="ARBA00023136"/>
    </source>
</evidence>
<feature type="transmembrane region" description="Helical" evidence="6">
    <location>
        <begin position="104"/>
        <end position="135"/>
    </location>
</feature>
<dbReference type="PANTHER" id="PTHR11048">
    <property type="entry name" value="PRENYLTRANSFERASES"/>
    <property type="match status" value="1"/>
</dbReference>
<feature type="transmembrane region" description="Helical" evidence="6">
    <location>
        <begin position="254"/>
        <end position="277"/>
    </location>
</feature>
<dbReference type="RefSeq" id="WP_152213828.1">
    <property type="nucleotide sequence ID" value="NZ_WFLN01000010.1"/>
</dbReference>
<dbReference type="GO" id="GO:0016765">
    <property type="term" value="F:transferase activity, transferring alkyl or aryl (other than methyl) groups"/>
    <property type="evidence" value="ECO:0007669"/>
    <property type="project" value="InterPro"/>
</dbReference>
<evidence type="ECO:0000256" key="2">
    <source>
        <dbReference type="ARBA" id="ARBA00022475"/>
    </source>
</evidence>
<dbReference type="GO" id="GO:0009247">
    <property type="term" value="P:glycolipid biosynthetic process"/>
    <property type="evidence" value="ECO:0007669"/>
    <property type="project" value="TreeGrafter"/>
</dbReference>
<name>A0A833JAJ4_9BACT</name>
<feature type="transmembrane region" description="Helical" evidence="6">
    <location>
        <begin position="52"/>
        <end position="73"/>
    </location>
</feature>
<keyword evidence="3 6" id="KW-0812">Transmembrane</keyword>
<dbReference type="Proteomes" id="UP000442694">
    <property type="component" value="Unassembled WGS sequence"/>
</dbReference>
<proteinExistence type="predicted"/>
<dbReference type="AlphaFoldDB" id="A0A833JAJ4"/>
<evidence type="ECO:0000313" key="8">
    <source>
        <dbReference type="Proteomes" id="UP000442694"/>
    </source>
</evidence>
<dbReference type="InterPro" id="IPR039653">
    <property type="entry name" value="Prenyltransferase"/>
</dbReference>
<dbReference type="Gene3D" id="1.10.357.140">
    <property type="entry name" value="UbiA prenyltransferase"/>
    <property type="match status" value="1"/>
</dbReference>
<dbReference type="InterPro" id="IPR044878">
    <property type="entry name" value="UbiA_sf"/>
</dbReference>
<feature type="transmembrane region" description="Helical" evidence="6">
    <location>
        <begin position="289"/>
        <end position="305"/>
    </location>
</feature>
<evidence type="ECO:0000256" key="4">
    <source>
        <dbReference type="ARBA" id="ARBA00022989"/>
    </source>
</evidence>
<keyword evidence="5 6" id="KW-0472">Membrane</keyword>
<evidence type="ECO:0008006" key="9">
    <source>
        <dbReference type="Google" id="ProtNLM"/>
    </source>
</evidence>
<comment type="subcellular location">
    <subcellularLocation>
        <location evidence="1">Membrane</location>
        <topology evidence="1">Multi-pass membrane protein</topology>
    </subcellularLocation>
</comment>
<evidence type="ECO:0000256" key="1">
    <source>
        <dbReference type="ARBA" id="ARBA00004141"/>
    </source>
</evidence>
<feature type="transmembrane region" description="Helical" evidence="6">
    <location>
        <begin position="218"/>
        <end position="239"/>
    </location>
</feature>
<accession>A0A833JAJ4</accession>
<feature type="transmembrane region" description="Helical" evidence="6">
    <location>
        <begin position="173"/>
        <end position="191"/>
    </location>
</feature>
<dbReference type="CDD" id="cd13963">
    <property type="entry name" value="PT_UbiA_2"/>
    <property type="match status" value="1"/>
</dbReference>